<dbReference type="Gene3D" id="3.40.50.720">
    <property type="entry name" value="NAD(P)-binding Rossmann-like Domain"/>
    <property type="match status" value="1"/>
</dbReference>
<dbReference type="InterPro" id="IPR002347">
    <property type="entry name" value="SDR_fam"/>
</dbReference>
<dbReference type="RefSeq" id="WP_168362599.1">
    <property type="nucleotide sequence ID" value="NZ_CP033622.1"/>
</dbReference>
<organism evidence="4 5">
    <name type="scientific">Dickeya zeae</name>
    <dbReference type="NCBI Taxonomy" id="204042"/>
    <lineage>
        <taxon>Bacteria</taxon>
        <taxon>Pseudomonadati</taxon>
        <taxon>Pseudomonadota</taxon>
        <taxon>Gammaproteobacteria</taxon>
        <taxon>Enterobacterales</taxon>
        <taxon>Pectobacteriaceae</taxon>
        <taxon>Dickeya</taxon>
    </lineage>
</organism>
<proteinExistence type="inferred from homology"/>
<dbReference type="InterPro" id="IPR036291">
    <property type="entry name" value="NAD(P)-bd_dom_sf"/>
</dbReference>
<evidence type="ECO:0000313" key="5">
    <source>
        <dbReference type="Proteomes" id="UP000500801"/>
    </source>
</evidence>
<reference evidence="4 5" key="1">
    <citation type="submission" date="2018-11" db="EMBL/GenBank/DDBJ databases">
        <title>Complete genome sequence of Dickeya zeae strain CE1 infecting Canna edulis Ker-Gawl. in China.</title>
        <authorList>
            <person name="Zhang J."/>
            <person name="Lin B."/>
            <person name="Shen H."/>
            <person name="Jiang S."/>
            <person name="Pu X."/>
            <person name="Sun D."/>
        </authorList>
    </citation>
    <scope>NUCLEOTIDE SEQUENCE [LARGE SCALE GENOMIC DNA]</scope>
    <source>
        <strain evidence="4 5">CE1</strain>
    </source>
</reference>
<dbReference type="AlphaFoldDB" id="A0AAE6YZP0"/>
<dbReference type="InterPro" id="IPR020904">
    <property type="entry name" value="Sc_DH/Rdtase_CS"/>
</dbReference>
<evidence type="ECO:0000256" key="1">
    <source>
        <dbReference type="ARBA" id="ARBA00006484"/>
    </source>
</evidence>
<comment type="similarity">
    <text evidence="1 3">Belongs to the short-chain dehydrogenases/reductases (SDR) family.</text>
</comment>
<dbReference type="SUPFAM" id="SSF51735">
    <property type="entry name" value="NAD(P)-binding Rossmann-fold domains"/>
    <property type="match status" value="1"/>
</dbReference>
<dbReference type="PROSITE" id="PS00061">
    <property type="entry name" value="ADH_SHORT"/>
    <property type="match status" value="1"/>
</dbReference>
<dbReference type="Proteomes" id="UP000500801">
    <property type="component" value="Chromosome"/>
</dbReference>
<dbReference type="PRINTS" id="PR00080">
    <property type="entry name" value="SDRFAMILY"/>
</dbReference>
<dbReference type="EMBL" id="CP033622">
    <property type="protein sequence ID" value="QIZ51327.1"/>
    <property type="molecule type" value="Genomic_DNA"/>
</dbReference>
<dbReference type="PANTHER" id="PTHR44169:SF6">
    <property type="entry name" value="NADPH-DEPENDENT 1-ACYLDIHYDROXYACETONE PHOSPHATE REDUCTASE"/>
    <property type="match status" value="1"/>
</dbReference>
<evidence type="ECO:0000313" key="4">
    <source>
        <dbReference type="EMBL" id="QIZ51327.1"/>
    </source>
</evidence>
<dbReference type="PRINTS" id="PR00081">
    <property type="entry name" value="GDHRDH"/>
</dbReference>
<evidence type="ECO:0000256" key="2">
    <source>
        <dbReference type="ARBA" id="ARBA00023002"/>
    </source>
</evidence>
<dbReference type="NCBIfam" id="NF006117">
    <property type="entry name" value="PRK08264.1-3"/>
    <property type="match status" value="1"/>
</dbReference>
<evidence type="ECO:0000256" key="3">
    <source>
        <dbReference type="RuleBase" id="RU000363"/>
    </source>
</evidence>
<name>A0AAE6YZP0_9GAMM</name>
<accession>A0AAE6YZP0</accession>
<protein>
    <submittedName>
        <fullName evidence="4">SDR family oxidoreductase</fullName>
    </submittedName>
</protein>
<dbReference type="PANTHER" id="PTHR44169">
    <property type="entry name" value="NADPH-DEPENDENT 1-ACYLDIHYDROXYACETONE PHOSPHATE REDUCTASE"/>
    <property type="match status" value="1"/>
</dbReference>
<dbReference type="NCBIfam" id="NF006119">
    <property type="entry name" value="PRK08264.1-5"/>
    <property type="match status" value="1"/>
</dbReference>
<sequence length="233" mass="24510">MKIADSTVLVTGANRGIGLAFTKAFLARGARKVYAGARDPSSITLPGVEPLKLDVTSVSDVESAVRLAGDVNIVVNNAGIAAIGGFLADDAEALLRRHFETNVFGVLRVSRAFAPALARNGGGALLNVASIGSWLSFPMLATYATSKAAVWSLSNGLRNELREQGTQVMSLHMGFVDTDLTKGLDAQKSTPEAIVEYALNALEAGAEEALADELTRQVHSGLSAELPIYLMPR</sequence>
<keyword evidence="2" id="KW-0560">Oxidoreductase</keyword>
<gene>
    <name evidence="4" type="ORF">DWG24_11395</name>
</gene>
<dbReference type="Pfam" id="PF00106">
    <property type="entry name" value="adh_short"/>
    <property type="match status" value="1"/>
</dbReference>
<dbReference type="GO" id="GO:0016491">
    <property type="term" value="F:oxidoreductase activity"/>
    <property type="evidence" value="ECO:0007669"/>
    <property type="project" value="UniProtKB-KW"/>
</dbReference>